<dbReference type="AlphaFoldDB" id="A0A650CPJ0"/>
<organism evidence="5 6">
    <name type="scientific">Stygiolobus azoricus</name>
    <dbReference type="NCBI Taxonomy" id="41675"/>
    <lineage>
        <taxon>Archaea</taxon>
        <taxon>Thermoproteota</taxon>
        <taxon>Thermoprotei</taxon>
        <taxon>Sulfolobales</taxon>
        <taxon>Sulfolobaceae</taxon>
        <taxon>Stygiolobus</taxon>
    </lineage>
</organism>
<reference evidence="5 6" key="1">
    <citation type="submission" date="2019-10" db="EMBL/GenBank/DDBJ databases">
        <title>Genome Sequences from Six Type Strain Members of the Archaeal Family Sulfolobaceae: Acidianus ambivalens, Acidianus infernus, Metallosphaera prunae, Stygiolobus azoricus, Sulfolobus metallicus, and Sulfurisphaera ohwakuensis.</title>
        <authorList>
            <person name="Counts J.A."/>
            <person name="Kelly R.M."/>
        </authorList>
    </citation>
    <scope>NUCLEOTIDE SEQUENCE [LARGE SCALE GENOMIC DNA]</scope>
    <source>
        <strain evidence="5 6">FC6</strain>
    </source>
</reference>
<accession>A0A650CPJ0</accession>
<dbReference type="EMBL" id="CP045483">
    <property type="protein sequence ID" value="QGR19625.1"/>
    <property type="molecule type" value="Genomic_DNA"/>
</dbReference>
<protein>
    <recommendedName>
        <fullName evidence="4">Nucleoside phosphorylase domain-containing protein</fullName>
    </recommendedName>
</protein>
<comment type="similarity">
    <text evidence="1">Belongs to the PNP/UDP phosphorylase family.</text>
</comment>
<dbReference type="GO" id="GO:0009164">
    <property type="term" value="P:nucleoside catabolic process"/>
    <property type="evidence" value="ECO:0007669"/>
    <property type="project" value="UniProtKB-ARBA"/>
</dbReference>
<evidence type="ECO:0000313" key="5">
    <source>
        <dbReference type="EMBL" id="QGR19625.1"/>
    </source>
</evidence>
<dbReference type="GO" id="GO:0005829">
    <property type="term" value="C:cytosol"/>
    <property type="evidence" value="ECO:0007669"/>
    <property type="project" value="TreeGrafter"/>
</dbReference>
<dbReference type="KEGG" id="sazo:D1868_06200"/>
<dbReference type="PROSITE" id="PS01232">
    <property type="entry name" value="PNP_UDP_1"/>
    <property type="match status" value="1"/>
</dbReference>
<dbReference type="Pfam" id="PF01048">
    <property type="entry name" value="PNP_UDP_1"/>
    <property type="match status" value="1"/>
</dbReference>
<name>A0A650CPJ0_9CREN</name>
<dbReference type="GO" id="GO:0016763">
    <property type="term" value="F:pentosyltransferase activity"/>
    <property type="evidence" value="ECO:0007669"/>
    <property type="project" value="InterPro"/>
</dbReference>
<proteinExistence type="inferred from homology"/>
<dbReference type="GeneID" id="42798644"/>
<feature type="domain" description="Nucleoside phosphorylase" evidence="4">
    <location>
        <begin position="17"/>
        <end position="192"/>
    </location>
</feature>
<dbReference type="Gene3D" id="3.40.50.1580">
    <property type="entry name" value="Nucleoside phosphorylase domain"/>
    <property type="match status" value="1"/>
</dbReference>
<evidence type="ECO:0000259" key="4">
    <source>
        <dbReference type="Pfam" id="PF01048"/>
    </source>
</evidence>
<dbReference type="PANTHER" id="PTHR43691:SF11">
    <property type="entry name" value="FI09636P-RELATED"/>
    <property type="match status" value="1"/>
</dbReference>
<dbReference type="OrthoDB" id="43509at2157"/>
<gene>
    <name evidence="5" type="ORF">D1868_06200</name>
</gene>
<sequence length="222" mass="24853">MLVLNEKIPEKVILVEEPEIADLISRYMKVVKTIRSRGYTIHIGLYNNSPVAISSHGVGGPSLALILEELIQNGAKVILRYGTAGAIECSNVGKYLIPLGVSHHTQSSLYQRIRGDIIPSLFPDLELAFGLYKFLKERRRNVIYGSIFQSDDFYAESHITNDDAIDMETGTLFLISRLKKVRAVSLVILANCKGKDWIDYESIYSADAPLILQYMSNIDLSE</sequence>
<dbReference type="InterPro" id="IPR035994">
    <property type="entry name" value="Nucleoside_phosphorylase_sf"/>
</dbReference>
<dbReference type="InterPro" id="IPR018016">
    <property type="entry name" value="Nucleoside_phosphorylase_CS"/>
</dbReference>
<evidence type="ECO:0000313" key="6">
    <source>
        <dbReference type="Proteomes" id="UP000423396"/>
    </source>
</evidence>
<keyword evidence="3" id="KW-0808">Transferase</keyword>
<dbReference type="SUPFAM" id="SSF53167">
    <property type="entry name" value="Purine and uridine phosphorylases"/>
    <property type="match status" value="1"/>
</dbReference>
<evidence type="ECO:0000256" key="2">
    <source>
        <dbReference type="ARBA" id="ARBA00022676"/>
    </source>
</evidence>
<dbReference type="Proteomes" id="UP000423396">
    <property type="component" value="Chromosome"/>
</dbReference>
<keyword evidence="2" id="KW-0328">Glycosyltransferase</keyword>
<dbReference type="InterPro" id="IPR000845">
    <property type="entry name" value="Nucleoside_phosphorylase_d"/>
</dbReference>
<keyword evidence="6" id="KW-1185">Reference proteome</keyword>
<dbReference type="PANTHER" id="PTHR43691">
    <property type="entry name" value="URIDINE PHOSPHORYLASE"/>
    <property type="match status" value="1"/>
</dbReference>
<dbReference type="RefSeq" id="WP_156006583.1">
    <property type="nucleotide sequence ID" value="NZ_CP045483.1"/>
</dbReference>
<evidence type="ECO:0000256" key="1">
    <source>
        <dbReference type="ARBA" id="ARBA00010456"/>
    </source>
</evidence>
<evidence type="ECO:0000256" key="3">
    <source>
        <dbReference type="ARBA" id="ARBA00022679"/>
    </source>
</evidence>